<keyword evidence="3" id="KW-1185">Reference proteome</keyword>
<dbReference type="SUPFAM" id="SSF51294">
    <property type="entry name" value="Hedgehog/intein (Hint) domain"/>
    <property type="match status" value="1"/>
</dbReference>
<dbReference type="PhylomeDB" id="A7TIB9"/>
<dbReference type="OMA" id="YCRSGHK"/>
<dbReference type="HOGENOM" id="CLU_033909_0_0_1"/>
<dbReference type="GO" id="GO:0004519">
    <property type="term" value="F:endonuclease activity"/>
    <property type="evidence" value="ECO:0007669"/>
    <property type="project" value="EnsemblFungi"/>
</dbReference>
<dbReference type="InterPro" id="IPR006142">
    <property type="entry name" value="INTEIN"/>
</dbReference>
<dbReference type="eggNOG" id="ENOG502QUGM">
    <property type="taxonomic scope" value="Eukaryota"/>
</dbReference>
<dbReference type="SUPFAM" id="SSF55608">
    <property type="entry name" value="Homing endonucleases"/>
    <property type="match status" value="1"/>
</dbReference>
<dbReference type="RefSeq" id="XP_001645843.1">
    <property type="nucleotide sequence ID" value="XM_001645793.1"/>
</dbReference>
<dbReference type="GO" id="GO:0016539">
    <property type="term" value="P:intein-mediated protein splicing"/>
    <property type="evidence" value="ECO:0007669"/>
    <property type="project" value="InterPro"/>
</dbReference>
<dbReference type="InParanoid" id="A7TIB9"/>
<reference evidence="2 3" key="1">
    <citation type="journal article" date="2007" name="Proc. Natl. Acad. Sci. U.S.A.">
        <title>Independent sorting-out of thousands of duplicated gene pairs in two yeast species descended from a whole-genome duplication.</title>
        <authorList>
            <person name="Scannell D.R."/>
            <person name="Frank A.C."/>
            <person name="Conant G.C."/>
            <person name="Byrne K.P."/>
            <person name="Woolfit M."/>
            <person name="Wolfe K.H."/>
        </authorList>
    </citation>
    <scope>NUCLEOTIDE SEQUENCE [LARGE SCALE GENOMIC DNA]</scope>
    <source>
        <strain evidence="3">ATCC 22028 / DSM 70294 / BCRC 21397 / CBS 2163 / NBRC 10782 / NRRL Y-8283 / UCD 57-17</strain>
    </source>
</reference>
<proteinExistence type="predicted"/>
<dbReference type="AlphaFoldDB" id="A7TIB9"/>
<evidence type="ECO:0000313" key="2">
    <source>
        <dbReference type="EMBL" id="EDO17985.1"/>
    </source>
</evidence>
<evidence type="ECO:0000259" key="1">
    <source>
        <dbReference type="PROSITE" id="PS50819"/>
    </source>
</evidence>
<protein>
    <recommendedName>
        <fullName evidence="1">DOD-type homing endonuclease domain-containing protein</fullName>
    </recommendedName>
</protein>
<gene>
    <name evidence="2" type="ORF">Kpol_1054p32</name>
</gene>
<dbReference type="STRING" id="436907.A7TIB9"/>
<dbReference type="InterPro" id="IPR036844">
    <property type="entry name" value="Hint_dom_sf"/>
</dbReference>
<accession>A7TIB9</accession>
<feature type="domain" description="DOD-type homing endonuclease" evidence="1">
    <location>
        <begin position="214"/>
        <end position="369"/>
    </location>
</feature>
<dbReference type="PROSITE" id="PS50819">
    <property type="entry name" value="INTEIN_ENDONUCLEASE"/>
    <property type="match status" value="1"/>
</dbReference>
<dbReference type="Pfam" id="PF05203">
    <property type="entry name" value="Hom_end_hint"/>
    <property type="match status" value="1"/>
</dbReference>
<organism evidence="3">
    <name type="scientific">Vanderwaltozyma polyspora (strain ATCC 22028 / DSM 70294 / BCRC 21397 / CBS 2163 / NBRC 10782 / NRRL Y-8283 / UCD 57-17)</name>
    <name type="common">Kluyveromyces polysporus</name>
    <dbReference type="NCBI Taxonomy" id="436907"/>
    <lineage>
        <taxon>Eukaryota</taxon>
        <taxon>Fungi</taxon>
        <taxon>Dikarya</taxon>
        <taxon>Ascomycota</taxon>
        <taxon>Saccharomycotina</taxon>
        <taxon>Saccharomycetes</taxon>
        <taxon>Saccharomycetales</taxon>
        <taxon>Saccharomycetaceae</taxon>
        <taxon>Vanderwaltozyma</taxon>
    </lineage>
</organism>
<dbReference type="InterPro" id="IPR004042">
    <property type="entry name" value="Intein_endonuc_central"/>
</dbReference>
<dbReference type="GO" id="GO:0007534">
    <property type="term" value="P:gene conversion at mating-type locus"/>
    <property type="evidence" value="ECO:0007669"/>
    <property type="project" value="EnsemblFungi"/>
</dbReference>
<dbReference type="Proteomes" id="UP000000267">
    <property type="component" value="Unassembled WGS sequence"/>
</dbReference>
<evidence type="ECO:0000313" key="3">
    <source>
        <dbReference type="Proteomes" id="UP000000267"/>
    </source>
</evidence>
<dbReference type="InterPro" id="IPR007868">
    <property type="entry name" value="Hom_end_hint"/>
</dbReference>
<dbReference type="Gene3D" id="2.170.16.10">
    <property type="entry name" value="Hedgehog/Intein (Hint) domain"/>
    <property type="match status" value="1"/>
</dbReference>
<sequence>MFEEGTRIIMADGTSKDISEIIPNDFIMCEDGSAAKVTEVSQDNQTTYQIVHNTKHRANEGDAARKDPLRKEIYQRLELNCTVAHELSLRTPATVNLENSFRTNHYKVRWRNLEETLTVDGRMICIPKNHHKDFPMTPEGELSARAFMAEMEAENGEYFEFNLQVRDLDLLSPQIRVTSFLHFNPIIKGNGILSEFLTGEKHLITTGVLQMAWLLGLWIGDGTTKEPEITVDSHDTELMKGLHECGKTWGLYPTYKDEKIPLRAKHVRLYYGKEAPENRKYRHFRKHNPFWNAVTCLKFKRDGDGAKQIPTFMWSEDVEVREAFMAGLIDADGYVVKRKEGPDSFKVAIQTIYPSIMNGVINISRSLGINATVTTRSAKPSIIAGRKVNCQFTFDCNIAGRAPLQSILSYCTSGHKRRDRPVLIAREPSYFGFLEEKRDKHEVYGIKINSHKSILLENKMAVPVCGSHCEKEQPKLTTTKNLKHCIACPRKGVRYFYKDWTGNHRVCGRCYGRYKFSGYRCLNCKYVPEAREVKKAKAIGEGTGITPEGVPVKGYCCIRCNGILTFDAVRGPKKLTEAISNT</sequence>
<dbReference type="PRINTS" id="PR00379">
    <property type="entry name" value="INTEIN"/>
</dbReference>
<dbReference type="EMBL" id="DS480395">
    <property type="protein sequence ID" value="EDO17985.1"/>
    <property type="molecule type" value="Genomic_DNA"/>
</dbReference>
<dbReference type="GO" id="GO:0003677">
    <property type="term" value="F:DNA binding"/>
    <property type="evidence" value="ECO:0007669"/>
    <property type="project" value="InterPro"/>
</dbReference>
<dbReference type="GeneID" id="5546249"/>
<dbReference type="Pfam" id="PF05204">
    <property type="entry name" value="Hom_end"/>
    <property type="match status" value="2"/>
</dbReference>
<dbReference type="KEGG" id="vpo:Kpol_1054p32"/>
<dbReference type="InterPro" id="IPR007869">
    <property type="entry name" value="Homing_endonuc_PI-Sce"/>
</dbReference>
<dbReference type="OrthoDB" id="4037793at2759"/>
<name>A7TIB9_VANPO</name>
<dbReference type="Gene3D" id="3.10.28.10">
    <property type="entry name" value="Homing endonucleases"/>
    <property type="match status" value="2"/>
</dbReference>
<dbReference type="InterPro" id="IPR027434">
    <property type="entry name" value="Homing_endonucl"/>
</dbReference>
<dbReference type="FunCoup" id="A7TIB9">
    <property type="interactions" value="58"/>
</dbReference>